<dbReference type="InterPro" id="IPR051788">
    <property type="entry name" value="MFS_Transporter"/>
</dbReference>
<organism evidence="7 8">
    <name type="scientific">Sphingobacterium litopenaei</name>
    <dbReference type="NCBI Taxonomy" id="2763500"/>
    <lineage>
        <taxon>Bacteria</taxon>
        <taxon>Pseudomonadati</taxon>
        <taxon>Bacteroidota</taxon>
        <taxon>Sphingobacteriia</taxon>
        <taxon>Sphingobacteriales</taxon>
        <taxon>Sphingobacteriaceae</taxon>
        <taxon>Sphingobacterium</taxon>
    </lineage>
</organism>
<evidence type="ECO:0000256" key="1">
    <source>
        <dbReference type="ARBA" id="ARBA00004141"/>
    </source>
</evidence>
<feature type="transmembrane region" description="Helical" evidence="5">
    <location>
        <begin position="176"/>
        <end position="195"/>
    </location>
</feature>
<feature type="transmembrane region" description="Helical" evidence="5">
    <location>
        <begin position="149"/>
        <end position="170"/>
    </location>
</feature>
<dbReference type="InterPro" id="IPR020846">
    <property type="entry name" value="MFS_dom"/>
</dbReference>
<accession>A0ABR7YBY6</accession>
<keyword evidence="4 5" id="KW-0472">Membrane</keyword>
<dbReference type="PANTHER" id="PTHR23514:SF13">
    <property type="entry name" value="INNER MEMBRANE PROTEIN YBJJ"/>
    <property type="match status" value="1"/>
</dbReference>
<reference evidence="7 8" key="1">
    <citation type="submission" date="2020-08" db="EMBL/GenBank/DDBJ databases">
        <title>Sphingobacterium sp. DN04309 isolated from aquaculture water.</title>
        <authorList>
            <person name="Zhang M."/>
        </authorList>
    </citation>
    <scope>NUCLEOTIDE SEQUENCE [LARGE SCALE GENOMIC DNA]</scope>
    <source>
        <strain evidence="7 8">DN04309</strain>
    </source>
</reference>
<dbReference type="Pfam" id="PF07690">
    <property type="entry name" value="MFS_1"/>
    <property type="match status" value="1"/>
</dbReference>
<name>A0ABR7YBY6_9SPHI</name>
<keyword evidence="3 5" id="KW-1133">Transmembrane helix</keyword>
<dbReference type="Gene3D" id="1.20.1250.20">
    <property type="entry name" value="MFS general substrate transporter like domains"/>
    <property type="match status" value="2"/>
</dbReference>
<feature type="transmembrane region" description="Helical" evidence="5">
    <location>
        <begin position="281"/>
        <end position="301"/>
    </location>
</feature>
<feature type="transmembrane region" description="Helical" evidence="5">
    <location>
        <begin position="307"/>
        <end position="327"/>
    </location>
</feature>
<gene>
    <name evidence="7" type="ORF">H8B04_04365</name>
</gene>
<dbReference type="InterPro" id="IPR011701">
    <property type="entry name" value="MFS"/>
</dbReference>
<feature type="transmembrane region" description="Helical" evidence="5">
    <location>
        <begin position="215"/>
        <end position="236"/>
    </location>
</feature>
<proteinExistence type="predicted"/>
<evidence type="ECO:0000256" key="2">
    <source>
        <dbReference type="ARBA" id="ARBA00022692"/>
    </source>
</evidence>
<dbReference type="PANTHER" id="PTHR23514">
    <property type="entry name" value="BYPASS OF STOP CODON PROTEIN 6"/>
    <property type="match status" value="1"/>
</dbReference>
<dbReference type="CDD" id="cd17393">
    <property type="entry name" value="MFS_MosC_like"/>
    <property type="match status" value="1"/>
</dbReference>
<feature type="domain" description="Major facilitator superfamily (MFS) profile" evidence="6">
    <location>
        <begin position="214"/>
        <end position="395"/>
    </location>
</feature>
<feature type="transmembrane region" description="Helical" evidence="5">
    <location>
        <begin position="20"/>
        <end position="39"/>
    </location>
</feature>
<evidence type="ECO:0000256" key="5">
    <source>
        <dbReference type="SAM" id="Phobius"/>
    </source>
</evidence>
<feature type="transmembrane region" description="Helical" evidence="5">
    <location>
        <begin position="339"/>
        <end position="361"/>
    </location>
</feature>
<dbReference type="Proteomes" id="UP000651271">
    <property type="component" value="Unassembled WGS sequence"/>
</dbReference>
<comment type="caution">
    <text evidence="7">The sequence shown here is derived from an EMBL/GenBank/DDBJ whole genome shotgun (WGS) entry which is preliminary data.</text>
</comment>
<evidence type="ECO:0000313" key="7">
    <source>
        <dbReference type="EMBL" id="MBD1428811.1"/>
    </source>
</evidence>
<keyword evidence="8" id="KW-1185">Reference proteome</keyword>
<feature type="transmembrane region" description="Helical" evidence="5">
    <location>
        <begin position="367"/>
        <end position="384"/>
    </location>
</feature>
<evidence type="ECO:0000256" key="4">
    <source>
        <dbReference type="ARBA" id="ARBA00023136"/>
    </source>
</evidence>
<dbReference type="EMBL" id="JACOIJ010000005">
    <property type="protein sequence ID" value="MBD1428811.1"/>
    <property type="molecule type" value="Genomic_DNA"/>
</dbReference>
<feature type="transmembrane region" description="Helical" evidence="5">
    <location>
        <begin position="86"/>
        <end position="104"/>
    </location>
</feature>
<evidence type="ECO:0000259" key="6">
    <source>
        <dbReference type="PROSITE" id="PS50850"/>
    </source>
</evidence>
<protein>
    <submittedName>
        <fullName evidence="7">MFS transporter</fullName>
    </submittedName>
</protein>
<comment type="subcellular location">
    <subcellularLocation>
        <location evidence="1">Membrane</location>
        <topology evidence="1">Multi-pass membrane protein</topology>
    </subcellularLocation>
</comment>
<feature type="transmembrane region" description="Helical" evidence="5">
    <location>
        <begin position="248"/>
        <end position="269"/>
    </location>
</feature>
<dbReference type="SUPFAM" id="SSF103473">
    <property type="entry name" value="MFS general substrate transporter"/>
    <property type="match status" value="1"/>
</dbReference>
<feature type="transmembrane region" description="Helical" evidence="5">
    <location>
        <begin position="59"/>
        <end position="79"/>
    </location>
</feature>
<evidence type="ECO:0000256" key="3">
    <source>
        <dbReference type="ARBA" id="ARBA00022989"/>
    </source>
</evidence>
<dbReference type="InterPro" id="IPR036259">
    <property type="entry name" value="MFS_trans_sf"/>
</dbReference>
<feature type="transmembrane region" description="Helical" evidence="5">
    <location>
        <begin position="110"/>
        <end position="128"/>
    </location>
</feature>
<keyword evidence="2 5" id="KW-0812">Transmembrane</keyword>
<sequence>MQQNTSIPIEDPLYSKRNRIRIAVSLFYFCQGLAFSSWASRIPIIKERLHLTEAQLGTILLMLPIGQLVTMALSGKLVTKYGSANVLRITAVIYSIVLCAIGFATNAYQLGAVLFLFGVVGNMCNISVNTQGVAAEKIFQKSIMSSFHGAWSIAGFTGALIGLMTMNIGIDTVQHFFIILVLVCANTISNHKFLVQGKADQSEKKSFFSKPESSLVQLGIIGFFSMATEGAMFDWSGVYFKDIVHAPANFIIVGYASFMVMMATGRFIGDIVISRIGRKKTLQGSGILMFTGMMLSVLMPQFWICTFAFMLVGIGVACNVPTVYSLAGQNKKVPSGVALAMVSSISFLGFLMGPPLIGYIAEILDLRYSYGLFAFFGLLMFVMTSKLKMFRETED</sequence>
<dbReference type="PROSITE" id="PS50850">
    <property type="entry name" value="MFS"/>
    <property type="match status" value="1"/>
</dbReference>
<dbReference type="RefSeq" id="WP_165290365.1">
    <property type="nucleotide sequence ID" value="NZ_JACOIJ010000005.1"/>
</dbReference>
<evidence type="ECO:0000313" key="8">
    <source>
        <dbReference type="Proteomes" id="UP000651271"/>
    </source>
</evidence>